<dbReference type="AlphaFoldDB" id="A0AAU9J1H6"/>
<dbReference type="Proteomes" id="UP001162131">
    <property type="component" value="Unassembled WGS sequence"/>
</dbReference>
<reference evidence="2" key="1">
    <citation type="submission" date="2021-09" db="EMBL/GenBank/DDBJ databases">
        <authorList>
            <consortium name="AG Swart"/>
            <person name="Singh M."/>
            <person name="Singh A."/>
            <person name="Seah K."/>
            <person name="Emmerich C."/>
        </authorList>
    </citation>
    <scope>NUCLEOTIDE SEQUENCE</scope>
    <source>
        <strain evidence="2">ATCC30299</strain>
    </source>
</reference>
<gene>
    <name evidence="2" type="ORF">BSTOLATCC_MIC27288</name>
</gene>
<feature type="coiled-coil region" evidence="1">
    <location>
        <begin position="264"/>
        <end position="298"/>
    </location>
</feature>
<name>A0AAU9J1H6_9CILI</name>
<evidence type="ECO:0000256" key="1">
    <source>
        <dbReference type="SAM" id="Coils"/>
    </source>
</evidence>
<evidence type="ECO:0000313" key="2">
    <source>
        <dbReference type="EMBL" id="CAG9320705.1"/>
    </source>
</evidence>
<keyword evidence="1" id="KW-0175">Coiled coil</keyword>
<organism evidence="2 3">
    <name type="scientific">Blepharisma stoltei</name>
    <dbReference type="NCBI Taxonomy" id="1481888"/>
    <lineage>
        <taxon>Eukaryota</taxon>
        <taxon>Sar</taxon>
        <taxon>Alveolata</taxon>
        <taxon>Ciliophora</taxon>
        <taxon>Postciliodesmatophora</taxon>
        <taxon>Heterotrichea</taxon>
        <taxon>Heterotrichida</taxon>
        <taxon>Blepharismidae</taxon>
        <taxon>Blepharisma</taxon>
    </lineage>
</organism>
<dbReference type="EMBL" id="CAJZBQ010000027">
    <property type="protein sequence ID" value="CAG9320705.1"/>
    <property type="molecule type" value="Genomic_DNA"/>
</dbReference>
<evidence type="ECO:0000313" key="3">
    <source>
        <dbReference type="Proteomes" id="UP001162131"/>
    </source>
</evidence>
<sequence length="552" mass="63014">MGCNASQADKVVPKTQPGDTTIFTIPRPLATYDNPLQNPSLAELLINNSLSTIQSVDESRFNLNNKNINFAIVSEKSSIIGIAPIRKILNLITIDTQTAHYPRNIAINLYHNFNIQPTKRQATLANEETQTFLTAGTQDAEMQTMDCKDCCLIIQTSGSFTINGDTFKNKRSKSKKKNRKIEEIYEEQTIETLGKKRKDLQEMRDKSEDEEINGEIDINLQEASESEDHLFKQGIQNSNKYGLESYKELDSFQSKNEPTCQEEKIEMQKKISELEAKIRELEQKNKDLEIHNSQEETVPIIQARPKKTETSKFVKTLKKAHRHTKSDIGTLIMNRAKKETPNFKYPEILVSNDNSIIEIKPDFEFNRNLDFDSLIDANNKDLLSPESAFETPSKLSHSKRHSISDAFTADDFKSTDFYDEFINNNPKYKRDLHILTPQPTSRSRINSSIQTPVGSSDGTLIKTSKSNGHHFVFSGKASPSNISYSSKKRFDFKFFTPKAVDQPQNSKLKYDLLDSERKRHIMALKIYQKNQTAPKDNLSKLIDEIIDEHISS</sequence>
<comment type="caution">
    <text evidence="2">The sequence shown here is derived from an EMBL/GenBank/DDBJ whole genome shotgun (WGS) entry which is preliminary data.</text>
</comment>
<protein>
    <submittedName>
        <fullName evidence="2">Uncharacterized protein</fullName>
    </submittedName>
</protein>
<keyword evidence="3" id="KW-1185">Reference proteome</keyword>
<proteinExistence type="predicted"/>
<accession>A0AAU9J1H6</accession>